<organism evidence="2 3">
    <name type="scientific">Steinernema carpocapsae</name>
    <name type="common">Entomopathogenic nematode</name>
    <dbReference type="NCBI Taxonomy" id="34508"/>
    <lineage>
        <taxon>Eukaryota</taxon>
        <taxon>Metazoa</taxon>
        <taxon>Ecdysozoa</taxon>
        <taxon>Nematoda</taxon>
        <taxon>Chromadorea</taxon>
        <taxon>Rhabditida</taxon>
        <taxon>Tylenchina</taxon>
        <taxon>Panagrolaimomorpha</taxon>
        <taxon>Strongyloidoidea</taxon>
        <taxon>Steinernematidae</taxon>
        <taxon>Steinernema</taxon>
    </lineage>
</organism>
<comment type="caution">
    <text evidence="2">The sequence shown here is derived from an EMBL/GenBank/DDBJ whole genome shotgun (WGS) entry which is preliminary data.</text>
</comment>
<dbReference type="AlphaFoldDB" id="A0A4U5NI33"/>
<dbReference type="Proteomes" id="UP000298663">
    <property type="component" value="Unassembled WGS sequence"/>
</dbReference>
<reference evidence="2 3" key="2">
    <citation type="journal article" date="2019" name="G3 (Bethesda)">
        <title>Hybrid Assembly of the Genome of the Entomopathogenic Nematode Steinernema carpocapsae Identifies the X-Chromosome.</title>
        <authorList>
            <person name="Serra L."/>
            <person name="Macchietto M."/>
            <person name="Macias-Munoz A."/>
            <person name="McGill C.J."/>
            <person name="Rodriguez I.M."/>
            <person name="Rodriguez B."/>
            <person name="Murad R."/>
            <person name="Mortazavi A."/>
        </authorList>
    </citation>
    <scope>NUCLEOTIDE SEQUENCE [LARGE SCALE GENOMIC DNA]</scope>
    <source>
        <strain evidence="2 3">ALL</strain>
    </source>
</reference>
<keyword evidence="3" id="KW-1185">Reference proteome</keyword>
<keyword evidence="1" id="KW-0812">Transmembrane</keyword>
<keyword evidence="1" id="KW-1133">Transmembrane helix</keyword>
<evidence type="ECO:0000256" key="1">
    <source>
        <dbReference type="SAM" id="Phobius"/>
    </source>
</evidence>
<keyword evidence="1" id="KW-0472">Membrane</keyword>
<name>A0A4U5NI33_STECR</name>
<sequence length="161" mass="18170">MDTCFCGFFNIKPGTLVIAAISLCCASLSVTYKITFSMFNIIGFITFSHDAFLSACSLMLISAIVSEKPLMMVPYMVAQVIGLIVLILLIILFCIGILTPNFLLEKLHQECEDDTFARMIFALLTFIFIGIFVLVIYFVIVVRRCYKFLSKRKQGYLILDS</sequence>
<gene>
    <name evidence="2" type="ORF">L596_016438</name>
</gene>
<feature type="transmembrane region" description="Helical" evidence="1">
    <location>
        <begin position="41"/>
        <end position="65"/>
    </location>
</feature>
<evidence type="ECO:0000313" key="2">
    <source>
        <dbReference type="EMBL" id="TKR82758.1"/>
    </source>
</evidence>
<dbReference type="EMBL" id="AZBU02000004">
    <property type="protein sequence ID" value="TKR82758.1"/>
    <property type="molecule type" value="Genomic_DNA"/>
</dbReference>
<protein>
    <recommendedName>
        <fullName evidence="4">7TM GPCR serpentine receptor class x (Srx) domain-containing protein</fullName>
    </recommendedName>
</protein>
<feature type="transmembrane region" description="Helical" evidence="1">
    <location>
        <begin position="119"/>
        <end position="142"/>
    </location>
</feature>
<evidence type="ECO:0000313" key="3">
    <source>
        <dbReference type="Proteomes" id="UP000298663"/>
    </source>
</evidence>
<accession>A0A4U5NI33</accession>
<proteinExistence type="predicted"/>
<feature type="transmembrane region" description="Helical" evidence="1">
    <location>
        <begin position="16"/>
        <end position="35"/>
    </location>
</feature>
<evidence type="ECO:0008006" key="4">
    <source>
        <dbReference type="Google" id="ProtNLM"/>
    </source>
</evidence>
<reference evidence="2 3" key="1">
    <citation type="journal article" date="2015" name="Genome Biol.">
        <title>Comparative genomics of Steinernema reveals deeply conserved gene regulatory networks.</title>
        <authorList>
            <person name="Dillman A.R."/>
            <person name="Macchietto M."/>
            <person name="Porter C.F."/>
            <person name="Rogers A."/>
            <person name="Williams B."/>
            <person name="Antoshechkin I."/>
            <person name="Lee M.M."/>
            <person name="Goodwin Z."/>
            <person name="Lu X."/>
            <person name="Lewis E.E."/>
            <person name="Goodrich-Blair H."/>
            <person name="Stock S.P."/>
            <person name="Adams B.J."/>
            <person name="Sternberg P.W."/>
            <person name="Mortazavi A."/>
        </authorList>
    </citation>
    <scope>NUCLEOTIDE SEQUENCE [LARGE SCALE GENOMIC DNA]</scope>
    <source>
        <strain evidence="2 3">ALL</strain>
    </source>
</reference>
<feature type="transmembrane region" description="Helical" evidence="1">
    <location>
        <begin position="77"/>
        <end position="99"/>
    </location>
</feature>